<dbReference type="PANTHER" id="PTHR24253">
    <property type="entry name" value="TRANSMEMBRANE PROTEASE SERINE"/>
    <property type="match status" value="1"/>
</dbReference>
<dbReference type="PROSITE" id="PS50240">
    <property type="entry name" value="TRYPSIN_DOM"/>
    <property type="match status" value="2"/>
</dbReference>
<evidence type="ECO:0000256" key="6">
    <source>
        <dbReference type="ARBA" id="ARBA00023180"/>
    </source>
</evidence>
<dbReference type="GO" id="GO:0004252">
    <property type="term" value="F:serine-type endopeptidase activity"/>
    <property type="evidence" value="ECO:0007669"/>
    <property type="project" value="InterPro"/>
</dbReference>
<dbReference type="InterPro" id="IPR001254">
    <property type="entry name" value="Trypsin_dom"/>
</dbReference>
<dbReference type="InterPro" id="IPR001314">
    <property type="entry name" value="Peptidase_S1A"/>
</dbReference>
<proteinExistence type="inferred from homology"/>
<dbReference type="Gene3D" id="2.40.10.10">
    <property type="entry name" value="Trypsin-like serine proteases"/>
    <property type="match status" value="4"/>
</dbReference>
<keyword evidence="11" id="KW-0472">Membrane</keyword>
<keyword evidence="2 9" id="KW-0732">Signal</keyword>
<dbReference type="FunFam" id="2.40.10.10:FF:000039">
    <property type="entry name" value="Brain-specific serine protease 4"/>
    <property type="match status" value="1"/>
</dbReference>
<keyword evidence="5" id="KW-1015">Disulfide bond</keyword>
<dbReference type="InterPro" id="IPR043504">
    <property type="entry name" value="Peptidase_S1_PA_chymotrypsin"/>
</dbReference>
<dbReference type="CDD" id="cd00190">
    <property type="entry name" value="Tryp_SPc"/>
    <property type="match status" value="2"/>
</dbReference>
<name>M7BYQ3_CHEMY</name>
<evidence type="ECO:0000313" key="11">
    <source>
        <dbReference type="EMBL" id="EMP42324.1"/>
    </source>
</evidence>
<dbReference type="InterPro" id="IPR033116">
    <property type="entry name" value="TRYPSIN_SER"/>
</dbReference>
<dbReference type="PROSITE" id="PS00134">
    <property type="entry name" value="TRYPSIN_HIS"/>
    <property type="match status" value="1"/>
</dbReference>
<accession>M7BYQ3</accession>
<dbReference type="Proteomes" id="UP000031443">
    <property type="component" value="Unassembled WGS sequence"/>
</dbReference>
<dbReference type="GO" id="GO:0006508">
    <property type="term" value="P:proteolysis"/>
    <property type="evidence" value="ECO:0007669"/>
    <property type="project" value="UniProtKB-KW"/>
</dbReference>
<dbReference type="SMART" id="SM00020">
    <property type="entry name" value="Tryp_SPc"/>
    <property type="match status" value="2"/>
</dbReference>
<dbReference type="MEROPS" id="S01.159"/>
<feature type="domain" description="Peptidase S1" evidence="10">
    <location>
        <begin position="326"/>
        <end position="553"/>
    </location>
</feature>
<organism evidence="11 12">
    <name type="scientific">Chelonia mydas</name>
    <name type="common">Green sea-turtle</name>
    <name type="synonym">Chelonia agassizi</name>
    <dbReference type="NCBI Taxonomy" id="8469"/>
    <lineage>
        <taxon>Eukaryota</taxon>
        <taxon>Metazoa</taxon>
        <taxon>Chordata</taxon>
        <taxon>Craniata</taxon>
        <taxon>Vertebrata</taxon>
        <taxon>Euteleostomi</taxon>
        <taxon>Archelosauria</taxon>
        <taxon>Testudinata</taxon>
        <taxon>Testudines</taxon>
        <taxon>Cryptodira</taxon>
        <taxon>Durocryptodira</taxon>
        <taxon>Americhelydia</taxon>
        <taxon>Chelonioidea</taxon>
        <taxon>Cheloniidae</taxon>
        <taxon>Chelonia</taxon>
    </lineage>
</organism>
<keyword evidence="1 8" id="KW-0645">Protease</keyword>
<keyword evidence="11" id="KW-0812">Transmembrane</keyword>
<evidence type="ECO:0000313" key="12">
    <source>
        <dbReference type="Proteomes" id="UP000031443"/>
    </source>
</evidence>
<dbReference type="EMBL" id="KB476300">
    <property type="protein sequence ID" value="EMP42324.1"/>
    <property type="molecule type" value="Genomic_DNA"/>
</dbReference>
<evidence type="ECO:0000256" key="7">
    <source>
        <dbReference type="ARBA" id="ARBA00024195"/>
    </source>
</evidence>
<keyword evidence="3 8" id="KW-0378">Hydrolase</keyword>
<evidence type="ECO:0000256" key="1">
    <source>
        <dbReference type="ARBA" id="ARBA00022670"/>
    </source>
</evidence>
<evidence type="ECO:0000256" key="3">
    <source>
        <dbReference type="ARBA" id="ARBA00022801"/>
    </source>
</evidence>
<dbReference type="PRINTS" id="PR00722">
    <property type="entry name" value="CHYMOTRYPSIN"/>
</dbReference>
<reference evidence="12" key="1">
    <citation type="journal article" date="2013" name="Nat. Genet.">
        <title>The draft genomes of soft-shell turtle and green sea turtle yield insights into the development and evolution of the turtle-specific body plan.</title>
        <authorList>
            <person name="Wang Z."/>
            <person name="Pascual-Anaya J."/>
            <person name="Zadissa A."/>
            <person name="Li W."/>
            <person name="Niimura Y."/>
            <person name="Huang Z."/>
            <person name="Li C."/>
            <person name="White S."/>
            <person name="Xiong Z."/>
            <person name="Fang D."/>
            <person name="Wang B."/>
            <person name="Ming Y."/>
            <person name="Chen Y."/>
            <person name="Zheng Y."/>
            <person name="Kuraku S."/>
            <person name="Pignatelli M."/>
            <person name="Herrero J."/>
            <person name="Beal K."/>
            <person name="Nozawa M."/>
            <person name="Li Q."/>
            <person name="Wang J."/>
            <person name="Zhang H."/>
            <person name="Yu L."/>
            <person name="Shigenobu S."/>
            <person name="Wang J."/>
            <person name="Liu J."/>
            <person name="Flicek P."/>
            <person name="Searle S."/>
            <person name="Wang J."/>
            <person name="Kuratani S."/>
            <person name="Yin Y."/>
            <person name="Aken B."/>
            <person name="Zhang G."/>
            <person name="Irie N."/>
        </authorList>
    </citation>
    <scope>NUCLEOTIDE SEQUENCE [LARGE SCALE GENOMIC DNA]</scope>
</reference>
<dbReference type="FunFam" id="2.40.10.10:FF:000002">
    <property type="entry name" value="Transmembrane protease serine"/>
    <property type="match status" value="1"/>
</dbReference>
<dbReference type="eggNOG" id="KOG3627">
    <property type="taxonomic scope" value="Eukaryota"/>
</dbReference>
<keyword evidence="4 8" id="KW-0720">Serine protease</keyword>
<evidence type="ECO:0000256" key="4">
    <source>
        <dbReference type="ARBA" id="ARBA00022825"/>
    </source>
</evidence>
<dbReference type="AlphaFoldDB" id="M7BYQ3"/>
<dbReference type="InterPro" id="IPR018114">
    <property type="entry name" value="TRYPSIN_HIS"/>
</dbReference>
<feature type="domain" description="Peptidase S1" evidence="10">
    <location>
        <begin position="31"/>
        <end position="273"/>
    </location>
</feature>
<gene>
    <name evidence="11" type="ORF">UY3_00411</name>
</gene>
<dbReference type="PANTHER" id="PTHR24253:SF144">
    <property type="entry name" value="CHYMOTRYPSIN-LIKE PROTEASE CTRL-1-RELATED"/>
    <property type="match status" value="1"/>
</dbReference>
<dbReference type="PROSITE" id="PS00135">
    <property type="entry name" value="TRYPSIN_SER"/>
    <property type="match status" value="2"/>
</dbReference>
<dbReference type="InterPro" id="IPR009003">
    <property type="entry name" value="Peptidase_S1_PA"/>
</dbReference>
<protein>
    <submittedName>
        <fullName evidence="11">Transmembrane protease serine 9</fullName>
    </submittedName>
</protein>
<dbReference type="Pfam" id="PF00089">
    <property type="entry name" value="Trypsin"/>
    <property type="match status" value="2"/>
</dbReference>
<evidence type="ECO:0000256" key="2">
    <source>
        <dbReference type="ARBA" id="ARBA00022729"/>
    </source>
</evidence>
<evidence type="ECO:0000256" key="8">
    <source>
        <dbReference type="RuleBase" id="RU363034"/>
    </source>
</evidence>
<comment type="similarity">
    <text evidence="7">Belongs to the peptidase S1 family. CLIP subfamily.</text>
</comment>
<keyword evidence="12" id="KW-1185">Reference proteome</keyword>
<sequence length="620" mass="67046">MRGLICLLAIRLLLELPMLEACEQPMESPRIVGGNDANNGSWPWQVSIREGSNHVCGGSLIAESWVVSAAHCFNGDKSAYHVNLGEYQLLNPSESLVSFPIKNIYCHPSYTDIRSSGDIALVELETPVNFNRVIRPICLPDSSVEFPTGMECWVTGWGNTKYEESLTAPKTLQEVQVPLIDRDACNSLFKIGSYAVDPQEIDPIKQDMICAGYPQGEKDSCQGDSGGPLVCECDSAWFLAGVVSWGVECGNPNRPGVYILLPPYAEWIQGYVPTLSFTISSMSVTQCNSASASPLGVLRNILGASPTHTTLKQAKQIRGLLGLLGTLSHCLAPALPAVLLAAAVPMILSVAISAYRVQLGENRIVSETPTESFSSVTRIIPHPNYNSSTFLADIALVELEKPIAFTASISPVCLLNASVHVPAGKPCWVTGWGNALPQEVYKPPETLQELEVLTVDSTICNDRYREGLQEPSDYNRIKDDMICAEYPEGYKGVAWGDSGGPLVCEEGGTWYLAGIVSWVMVIKVNGVVSVAPGYPGVYNCPNAHNEWIKKNMPGVTFAEVNFTLISPRPSTTIIPISRCPSTTITLVSPHPSTTVTPNSASSPLTIPRVLLLAVLLWLTL</sequence>
<dbReference type="SUPFAM" id="SSF50494">
    <property type="entry name" value="Trypsin-like serine proteases"/>
    <property type="match status" value="2"/>
</dbReference>
<evidence type="ECO:0000256" key="9">
    <source>
        <dbReference type="SAM" id="SignalP"/>
    </source>
</evidence>
<feature type="signal peptide" evidence="9">
    <location>
        <begin position="1"/>
        <end position="21"/>
    </location>
</feature>
<evidence type="ECO:0000259" key="10">
    <source>
        <dbReference type="PROSITE" id="PS50240"/>
    </source>
</evidence>
<keyword evidence="6" id="KW-0325">Glycoprotein</keyword>
<feature type="chain" id="PRO_5004080364" evidence="9">
    <location>
        <begin position="22"/>
        <end position="620"/>
    </location>
</feature>
<dbReference type="STRING" id="8469.M7BYQ3"/>
<evidence type="ECO:0000256" key="5">
    <source>
        <dbReference type="ARBA" id="ARBA00023157"/>
    </source>
</evidence>